<proteinExistence type="predicted"/>
<evidence type="ECO:0000256" key="6">
    <source>
        <dbReference type="ARBA" id="ARBA00023157"/>
    </source>
</evidence>
<evidence type="ECO:0000256" key="3">
    <source>
        <dbReference type="ARBA" id="ARBA00022729"/>
    </source>
</evidence>
<keyword evidence="4 9" id="KW-1133">Transmembrane helix</keyword>
<evidence type="ECO:0000256" key="1">
    <source>
        <dbReference type="ARBA" id="ARBA00004479"/>
    </source>
</evidence>
<evidence type="ECO:0000256" key="9">
    <source>
        <dbReference type="SAM" id="Phobius"/>
    </source>
</evidence>
<dbReference type="Pfam" id="PF07686">
    <property type="entry name" value="V-set"/>
    <property type="match status" value="1"/>
</dbReference>
<gene>
    <name evidence="12" type="ORF">GDO81_003085</name>
</gene>
<dbReference type="InterPro" id="IPR007110">
    <property type="entry name" value="Ig-like_dom"/>
</dbReference>
<dbReference type="InterPro" id="IPR013106">
    <property type="entry name" value="Ig_V-set"/>
</dbReference>
<name>A0AAV6ZXU4_ENGPU</name>
<dbReference type="Gene3D" id="2.60.40.10">
    <property type="entry name" value="Immunoglobulins"/>
    <property type="match status" value="1"/>
</dbReference>
<evidence type="ECO:0000313" key="12">
    <source>
        <dbReference type="EMBL" id="KAG8552813.1"/>
    </source>
</evidence>
<comment type="caution">
    <text evidence="12">The sequence shown here is derived from an EMBL/GenBank/DDBJ whole genome shotgun (WGS) entry which is preliminary data.</text>
</comment>
<comment type="subcellular location">
    <subcellularLocation>
        <location evidence="1">Membrane</location>
        <topology evidence="1">Single-pass type I membrane protein</topology>
    </subcellularLocation>
</comment>
<keyword evidence="6" id="KW-1015">Disulfide bond</keyword>
<dbReference type="PROSITE" id="PS50835">
    <property type="entry name" value="IG_LIKE"/>
    <property type="match status" value="1"/>
</dbReference>
<sequence>MKLQLSRVSLAFLLIISFPHYGNGQKQLVVTQPKMLQATAGASVNISCSFISSDSSYTATWTLGCEATAIPLKDHLCFQHRVKFSVPASDQTASNSQAPSDETQKATITIFNLTENDSGSFCCHIKTVLQKEMGSGTGTILEVTRKSIAAVPSDDLKMSEKVKTYILYGVIGAETCVIIILLAVVIKHRLQGSSSAVDQDVQMDPSGLQYAEICKKSFPKQSRQQRKVESITYSAVKVKNQPHLTKDEYELH</sequence>
<evidence type="ECO:0000256" key="8">
    <source>
        <dbReference type="ARBA" id="ARBA00023319"/>
    </source>
</evidence>
<evidence type="ECO:0000256" key="10">
    <source>
        <dbReference type="SAM" id="SignalP"/>
    </source>
</evidence>
<reference evidence="12" key="1">
    <citation type="thesis" date="2020" institute="ProQuest LLC" country="789 East Eisenhower Parkway, Ann Arbor, MI, USA">
        <title>Comparative Genomics and Chromosome Evolution.</title>
        <authorList>
            <person name="Mudd A.B."/>
        </authorList>
    </citation>
    <scope>NUCLEOTIDE SEQUENCE</scope>
    <source>
        <strain evidence="12">237g6f4</strain>
        <tissue evidence="12">Blood</tissue>
    </source>
</reference>
<accession>A0AAV6ZXU4</accession>
<dbReference type="SMART" id="SM00409">
    <property type="entry name" value="IG"/>
    <property type="match status" value="1"/>
</dbReference>
<feature type="domain" description="Ig-like" evidence="11">
    <location>
        <begin position="26"/>
        <end position="134"/>
    </location>
</feature>
<keyword evidence="5 9" id="KW-0472">Membrane</keyword>
<keyword evidence="2 9" id="KW-0812">Transmembrane</keyword>
<evidence type="ECO:0000256" key="4">
    <source>
        <dbReference type="ARBA" id="ARBA00022989"/>
    </source>
</evidence>
<dbReference type="SUPFAM" id="SSF48726">
    <property type="entry name" value="Immunoglobulin"/>
    <property type="match status" value="1"/>
</dbReference>
<dbReference type="GO" id="GO:0005886">
    <property type="term" value="C:plasma membrane"/>
    <property type="evidence" value="ECO:0007669"/>
    <property type="project" value="TreeGrafter"/>
</dbReference>
<dbReference type="InterPro" id="IPR013783">
    <property type="entry name" value="Ig-like_fold"/>
</dbReference>
<dbReference type="PANTHER" id="PTHR13869:SF24">
    <property type="entry name" value="BASEMENT MEMBRANE-SPECIFIC HEPARAN SULFATE PROTEOGLYCAN CORE PROTEIN-LIKE"/>
    <property type="match status" value="1"/>
</dbReference>
<dbReference type="AlphaFoldDB" id="A0AAV6ZXU4"/>
<evidence type="ECO:0000256" key="7">
    <source>
        <dbReference type="ARBA" id="ARBA00023180"/>
    </source>
</evidence>
<dbReference type="InterPro" id="IPR000920">
    <property type="entry name" value="Myelin_P0-rel"/>
</dbReference>
<dbReference type="Proteomes" id="UP000824782">
    <property type="component" value="Unassembled WGS sequence"/>
</dbReference>
<organism evidence="12 13">
    <name type="scientific">Engystomops pustulosus</name>
    <name type="common">Tungara frog</name>
    <name type="synonym">Physalaemus pustulosus</name>
    <dbReference type="NCBI Taxonomy" id="76066"/>
    <lineage>
        <taxon>Eukaryota</taxon>
        <taxon>Metazoa</taxon>
        <taxon>Chordata</taxon>
        <taxon>Craniata</taxon>
        <taxon>Vertebrata</taxon>
        <taxon>Euteleostomi</taxon>
        <taxon>Amphibia</taxon>
        <taxon>Batrachia</taxon>
        <taxon>Anura</taxon>
        <taxon>Neobatrachia</taxon>
        <taxon>Hyloidea</taxon>
        <taxon>Leptodactylidae</taxon>
        <taxon>Leiuperinae</taxon>
        <taxon>Engystomops</taxon>
    </lineage>
</organism>
<feature type="chain" id="PRO_5043720111" description="Ig-like domain-containing protein" evidence="10">
    <location>
        <begin position="25"/>
        <end position="252"/>
    </location>
</feature>
<evidence type="ECO:0000313" key="13">
    <source>
        <dbReference type="Proteomes" id="UP000824782"/>
    </source>
</evidence>
<feature type="transmembrane region" description="Helical" evidence="9">
    <location>
        <begin position="165"/>
        <end position="186"/>
    </location>
</feature>
<evidence type="ECO:0000256" key="2">
    <source>
        <dbReference type="ARBA" id="ARBA00022692"/>
    </source>
</evidence>
<keyword evidence="7" id="KW-0325">Glycoprotein</keyword>
<evidence type="ECO:0000256" key="5">
    <source>
        <dbReference type="ARBA" id="ARBA00023136"/>
    </source>
</evidence>
<dbReference type="InterPro" id="IPR003599">
    <property type="entry name" value="Ig_sub"/>
</dbReference>
<keyword evidence="13" id="KW-1185">Reference proteome</keyword>
<dbReference type="EMBL" id="WNYA01000010">
    <property type="protein sequence ID" value="KAG8552813.1"/>
    <property type="molecule type" value="Genomic_DNA"/>
</dbReference>
<dbReference type="PANTHER" id="PTHR13869">
    <property type="entry name" value="MYELIN P0 RELATED"/>
    <property type="match status" value="1"/>
</dbReference>
<keyword evidence="8" id="KW-0393">Immunoglobulin domain</keyword>
<dbReference type="InterPro" id="IPR036179">
    <property type="entry name" value="Ig-like_dom_sf"/>
</dbReference>
<feature type="signal peptide" evidence="10">
    <location>
        <begin position="1"/>
        <end position="24"/>
    </location>
</feature>
<evidence type="ECO:0000259" key="11">
    <source>
        <dbReference type="PROSITE" id="PS50835"/>
    </source>
</evidence>
<keyword evidence="3 10" id="KW-0732">Signal</keyword>
<protein>
    <recommendedName>
        <fullName evidence="11">Ig-like domain-containing protein</fullName>
    </recommendedName>
</protein>